<protein>
    <submittedName>
        <fullName evidence="1">Uncharacterized protein</fullName>
    </submittedName>
</protein>
<reference evidence="1 2" key="1">
    <citation type="journal article" date="2019" name="Sci. Rep.">
        <title>Nanopore sequencing improves the draft genome of the human pathogenic amoeba Naegleria fowleri.</title>
        <authorList>
            <person name="Liechti N."/>
            <person name="Schurch N."/>
            <person name="Bruggmann R."/>
            <person name="Wittwer M."/>
        </authorList>
    </citation>
    <scope>NUCLEOTIDE SEQUENCE [LARGE SCALE GENOMIC DNA]</scope>
    <source>
        <strain evidence="1 2">ATCC 30894</strain>
    </source>
</reference>
<proteinExistence type="predicted"/>
<keyword evidence="2" id="KW-1185">Reference proteome</keyword>
<dbReference type="EMBL" id="VFQX01000012">
    <property type="protein sequence ID" value="KAF0981834.1"/>
    <property type="molecule type" value="Genomic_DNA"/>
</dbReference>
<dbReference type="Proteomes" id="UP000444721">
    <property type="component" value="Unassembled WGS sequence"/>
</dbReference>
<evidence type="ECO:0000313" key="2">
    <source>
        <dbReference type="Proteomes" id="UP000444721"/>
    </source>
</evidence>
<accession>A0A6A5C5T1</accession>
<dbReference type="VEuPathDB" id="AmoebaDB:FDP41_011695"/>
<gene>
    <name evidence="1" type="ORF">FDP41_011695</name>
</gene>
<dbReference type="VEuPathDB" id="AmoebaDB:NF0041110"/>
<dbReference type="GeneID" id="68118910"/>
<comment type="caution">
    <text evidence="1">The sequence shown here is derived from an EMBL/GenBank/DDBJ whole genome shotgun (WGS) entry which is preliminary data.</text>
</comment>
<organism evidence="1 2">
    <name type="scientific">Naegleria fowleri</name>
    <name type="common">Brain eating amoeba</name>
    <dbReference type="NCBI Taxonomy" id="5763"/>
    <lineage>
        <taxon>Eukaryota</taxon>
        <taxon>Discoba</taxon>
        <taxon>Heterolobosea</taxon>
        <taxon>Tetramitia</taxon>
        <taxon>Eutetramitia</taxon>
        <taxon>Vahlkampfiidae</taxon>
        <taxon>Naegleria</taxon>
    </lineage>
</organism>
<name>A0A6A5C5T1_NAEFO</name>
<dbReference type="RefSeq" id="XP_044566547.1">
    <property type="nucleotide sequence ID" value="XM_044702132.1"/>
</dbReference>
<evidence type="ECO:0000313" key="1">
    <source>
        <dbReference type="EMBL" id="KAF0981834.1"/>
    </source>
</evidence>
<dbReference type="VEuPathDB" id="AmoebaDB:NfTy_020950"/>
<sequence length="121" mass="14046">MSAAQMHPKKLLESLSQNLDMFEKMFEKYFDKVENSLDEPFSKEEAQAEFAKIQKHFYSLTGVFDRFELNAVFVSPQECTPEAASKREKDIEEKKQLLKTIANNTATVQELISKFDLVMKE</sequence>
<dbReference type="AlphaFoldDB" id="A0A6A5C5T1"/>
<dbReference type="OrthoDB" id="10315912at2759"/>